<reference evidence="1" key="1">
    <citation type="journal article" date="2020" name="Nature">
        <title>Giant virus diversity and host interactions through global metagenomics.</title>
        <authorList>
            <person name="Schulz F."/>
            <person name="Roux S."/>
            <person name="Paez-Espino D."/>
            <person name="Jungbluth S."/>
            <person name="Walsh D.A."/>
            <person name="Denef V.J."/>
            <person name="McMahon K.D."/>
            <person name="Konstantinidis K.T."/>
            <person name="Eloe-Fadrosh E.A."/>
            <person name="Kyrpides N.C."/>
            <person name="Woyke T."/>
        </authorList>
    </citation>
    <scope>NUCLEOTIDE SEQUENCE</scope>
    <source>
        <strain evidence="1">GVMAG-M-3300023184-86</strain>
    </source>
</reference>
<dbReference type="EMBL" id="MN740171">
    <property type="protein sequence ID" value="QHT91917.1"/>
    <property type="molecule type" value="Genomic_DNA"/>
</dbReference>
<protein>
    <submittedName>
        <fullName evidence="1">Uncharacterized protein</fullName>
    </submittedName>
</protein>
<proteinExistence type="predicted"/>
<sequence>MAKTEFGIVTFVNLVHRKNALLPINVTVFGIVYDDTFIPSGNVIKIV</sequence>
<evidence type="ECO:0000313" key="1">
    <source>
        <dbReference type="EMBL" id="QHT91917.1"/>
    </source>
</evidence>
<organism evidence="1">
    <name type="scientific">viral metagenome</name>
    <dbReference type="NCBI Taxonomy" id="1070528"/>
    <lineage>
        <taxon>unclassified sequences</taxon>
        <taxon>metagenomes</taxon>
        <taxon>organismal metagenomes</taxon>
    </lineage>
</organism>
<name>A0A6C0IJ47_9ZZZZ</name>
<dbReference type="AlphaFoldDB" id="A0A6C0IJ47"/>
<accession>A0A6C0IJ47</accession>